<evidence type="ECO:0000256" key="11">
    <source>
        <dbReference type="ARBA" id="ARBA00023180"/>
    </source>
</evidence>
<dbReference type="GO" id="GO:0097225">
    <property type="term" value="C:sperm midpiece"/>
    <property type="evidence" value="ECO:0007669"/>
    <property type="project" value="Ensembl"/>
</dbReference>
<dbReference type="InterPro" id="IPR000355">
    <property type="entry name" value="Chemokine_rcpt"/>
</dbReference>
<dbReference type="InParanoid" id="G1KK39"/>
<gene>
    <name evidence="17" type="primary">CCR6</name>
</gene>
<dbReference type="GO" id="GO:0006955">
    <property type="term" value="P:immune response"/>
    <property type="evidence" value="ECO:0000318"/>
    <property type="project" value="GO_Central"/>
</dbReference>
<dbReference type="Pfam" id="PF00001">
    <property type="entry name" value="7tm_1"/>
    <property type="match status" value="1"/>
</dbReference>
<dbReference type="GeneTree" id="ENSGT01030000234667"/>
<accession>G1KK39</accession>
<dbReference type="CTD" id="1235"/>
<reference evidence="17 18" key="1">
    <citation type="submission" date="2009-12" db="EMBL/GenBank/DDBJ databases">
        <title>The Genome Sequence of Anolis carolinensis (Green Anole Lizard).</title>
        <authorList>
            <consortium name="The Genome Sequencing Platform"/>
            <person name="Di Palma F."/>
            <person name="Alfoldi J."/>
            <person name="Heiman D."/>
            <person name="Young S."/>
            <person name="Grabherr M."/>
            <person name="Johnson J."/>
            <person name="Lander E.S."/>
            <person name="Lindblad-Toh K."/>
        </authorList>
    </citation>
    <scope>NUCLEOTIDE SEQUENCE [LARGE SCALE GENOMIC DNA]</scope>
    <source>
        <strain evidence="17 18">JBL SC #1</strain>
    </source>
</reference>
<evidence type="ECO:0000256" key="4">
    <source>
        <dbReference type="ARBA" id="ARBA00022692"/>
    </source>
</evidence>
<keyword evidence="12 13" id="KW-0807">Transducer</keyword>
<dbReference type="PRINTS" id="PR00657">
    <property type="entry name" value="CCCHEMOKINER"/>
</dbReference>
<dbReference type="GO" id="GO:2000404">
    <property type="term" value="P:regulation of T cell migration"/>
    <property type="evidence" value="ECO:0007669"/>
    <property type="project" value="Ensembl"/>
</dbReference>
<dbReference type="GO" id="GO:0007204">
    <property type="term" value="P:positive regulation of cytosolic calcium ion concentration"/>
    <property type="evidence" value="ECO:0000318"/>
    <property type="project" value="GO_Central"/>
</dbReference>
<dbReference type="RefSeq" id="XP_008122981.1">
    <property type="nucleotide sequence ID" value="XM_008124774.3"/>
</dbReference>
<feature type="transmembrane region" description="Helical" evidence="15">
    <location>
        <begin position="108"/>
        <end position="129"/>
    </location>
</feature>
<feature type="transmembrane region" description="Helical" evidence="15">
    <location>
        <begin position="150"/>
        <end position="173"/>
    </location>
</feature>
<dbReference type="GO" id="GO:1904156">
    <property type="term" value="P:DN3 thymocyte differentiation"/>
    <property type="evidence" value="ECO:0007669"/>
    <property type="project" value="Ensembl"/>
</dbReference>
<dbReference type="GO" id="GO:0005769">
    <property type="term" value="C:early endosome"/>
    <property type="evidence" value="ECO:0007669"/>
    <property type="project" value="UniProtKB-SubCell"/>
</dbReference>
<keyword evidence="6 15" id="KW-1133">Transmembrane helix</keyword>
<dbReference type="InterPro" id="IPR017452">
    <property type="entry name" value="GPCR_Rhodpsn_7TM"/>
</dbReference>
<dbReference type="GO" id="GO:0048290">
    <property type="term" value="P:isotype switching to IgA isotypes"/>
    <property type="evidence" value="ECO:0007669"/>
    <property type="project" value="Ensembl"/>
</dbReference>
<dbReference type="STRING" id="28377.ENSACAP00000010252"/>
<keyword evidence="9" id="KW-1015">Disulfide bond</keyword>
<evidence type="ECO:0000256" key="3">
    <source>
        <dbReference type="ARBA" id="ARBA00022475"/>
    </source>
</evidence>
<evidence type="ECO:0000256" key="9">
    <source>
        <dbReference type="ARBA" id="ARBA00023157"/>
    </source>
</evidence>
<dbReference type="Proteomes" id="UP000001646">
    <property type="component" value="Chromosome 1"/>
</dbReference>
<feature type="transmembrane region" description="Helical" evidence="15">
    <location>
        <begin position="240"/>
        <end position="264"/>
    </location>
</feature>
<dbReference type="InterPro" id="IPR001277">
    <property type="entry name" value="CXCR4/ACKR2"/>
</dbReference>
<dbReference type="HOGENOM" id="CLU_009579_8_3_1"/>
<protein>
    <submittedName>
        <fullName evidence="17">C-C motif chemokine receptor 6</fullName>
    </submittedName>
</protein>
<dbReference type="PANTHER" id="PTHR10489">
    <property type="entry name" value="CELL ADHESION MOLECULE"/>
    <property type="match status" value="1"/>
</dbReference>
<evidence type="ECO:0000313" key="18">
    <source>
        <dbReference type="Proteomes" id="UP000001646"/>
    </source>
</evidence>
<evidence type="ECO:0000256" key="2">
    <source>
        <dbReference type="ARBA" id="ARBA00004651"/>
    </source>
</evidence>
<feature type="transmembrane region" description="Helical" evidence="15">
    <location>
        <begin position="284"/>
        <end position="304"/>
    </location>
</feature>
<dbReference type="InterPro" id="IPR000276">
    <property type="entry name" value="GPCR_Rhodpsn"/>
</dbReference>
<evidence type="ECO:0000259" key="16">
    <source>
        <dbReference type="PROSITE" id="PS50262"/>
    </source>
</evidence>
<feature type="transmembrane region" description="Helical" evidence="15">
    <location>
        <begin position="35"/>
        <end position="58"/>
    </location>
</feature>
<comment type="similarity">
    <text evidence="13">Belongs to the G-protein coupled receptor 1 family.</text>
</comment>
<dbReference type="GO" id="GO:0060326">
    <property type="term" value="P:cell chemotaxis"/>
    <property type="evidence" value="ECO:0000318"/>
    <property type="project" value="GO_Central"/>
</dbReference>
<dbReference type="eggNOG" id="KOG3656">
    <property type="taxonomic scope" value="Eukaryota"/>
</dbReference>
<evidence type="ECO:0000256" key="7">
    <source>
        <dbReference type="ARBA" id="ARBA00023040"/>
    </source>
</evidence>
<dbReference type="Ensembl" id="ENSACAT00000010463.4">
    <property type="protein sequence ID" value="ENSACAP00000010252.3"/>
    <property type="gene ID" value="ENSACAG00000010462.4"/>
</dbReference>
<evidence type="ECO:0000256" key="14">
    <source>
        <dbReference type="SAM" id="MobiDB-lite"/>
    </source>
</evidence>
<dbReference type="GO" id="GO:0019722">
    <property type="term" value="P:calcium-mediated signaling"/>
    <property type="evidence" value="ECO:0000318"/>
    <property type="project" value="GO_Central"/>
</dbReference>
<evidence type="ECO:0000256" key="10">
    <source>
        <dbReference type="ARBA" id="ARBA00023170"/>
    </source>
</evidence>
<proteinExistence type="inferred from homology"/>
<feature type="transmembrane region" description="Helical" evidence="15">
    <location>
        <begin position="193"/>
        <end position="219"/>
    </location>
</feature>
<dbReference type="GO" id="GO:0060474">
    <property type="term" value="P:positive regulation of flagellated sperm motility involved in capacitation"/>
    <property type="evidence" value="ECO:0007669"/>
    <property type="project" value="Ensembl"/>
</dbReference>
<dbReference type="GO" id="GO:0016493">
    <property type="term" value="F:C-C chemokine receptor activity"/>
    <property type="evidence" value="ECO:0000318"/>
    <property type="project" value="GO_Central"/>
</dbReference>
<dbReference type="GO" id="GO:0009897">
    <property type="term" value="C:external side of plasma membrane"/>
    <property type="evidence" value="ECO:0000318"/>
    <property type="project" value="GO_Central"/>
</dbReference>
<dbReference type="PROSITE" id="PS50262">
    <property type="entry name" value="G_PROTEIN_RECEP_F1_2"/>
    <property type="match status" value="1"/>
</dbReference>
<dbReference type="RefSeq" id="XP_008122988.1">
    <property type="nucleotide sequence ID" value="XM_008124781.3"/>
</dbReference>
<dbReference type="GO" id="GO:2000510">
    <property type="term" value="P:positive regulation of dendritic cell chemotaxis"/>
    <property type="evidence" value="ECO:0000318"/>
    <property type="project" value="GO_Central"/>
</dbReference>
<dbReference type="PANTHER" id="PTHR10489:SF611">
    <property type="entry name" value="C-C CHEMOKINE RECEPTOR TYPE 6"/>
    <property type="match status" value="1"/>
</dbReference>
<dbReference type="GO" id="GO:0072679">
    <property type="term" value="P:thymocyte migration"/>
    <property type="evidence" value="ECO:0000318"/>
    <property type="project" value="GO_Central"/>
</dbReference>
<evidence type="ECO:0000313" key="17">
    <source>
        <dbReference type="Ensembl" id="ENSACAP00000010252.3"/>
    </source>
</evidence>
<dbReference type="GeneID" id="100565947"/>
<name>G1KK39_ANOCA</name>
<organism evidence="17 18">
    <name type="scientific">Anolis carolinensis</name>
    <name type="common">Green anole</name>
    <name type="synonym">American chameleon</name>
    <dbReference type="NCBI Taxonomy" id="28377"/>
    <lineage>
        <taxon>Eukaryota</taxon>
        <taxon>Metazoa</taxon>
        <taxon>Chordata</taxon>
        <taxon>Craniata</taxon>
        <taxon>Vertebrata</taxon>
        <taxon>Euteleostomi</taxon>
        <taxon>Lepidosauria</taxon>
        <taxon>Squamata</taxon>
        <taxon>Bifurcata</taxon>
        <taxon>Unidentata</taxon>
        <taxon>Episquamata</taxon>
        <taxon>Toxicofera</taxon>
        <taxon>Iguania</taxon>
        <taxon>Dactyloidae</taxon>
        <taxon>Anolis</taxon>
    </lineage>
</organism>
<dbReference type="GO" id="GO:0097524">
    <property type="term" value="C:sperm plasma membrane"/>
    <property type="evidence" value="ECO:0007669"/>
    <property type="project" value="Ensembl"/>
</dbReference>
<evidence type="ECO:0000256" key="12">
    <source>
        <dbReference type="ARBA" id="ARBA00023224"/>
    </source>
</evidence>
<evidence type="ECO:0000256" key="15">
    <source>
        <dbReference type="SAM" id="Phobius"/>
    </source>
</evidence>
<feature type="domain" description="G-protein coupled receptors family 1 profile" evidence="16">
    <location>
        <begin position="47"/>
        <end position="301"/>
    </location>
</feature>
<evidence type="ECO:0000256" key="6">
    <source>
        <dbReference type="ARBA" id="ARBA00022989"/>
    </source>
</evidence>
<evidence type="ECO:0000256" key="13">
    <source>
        <dbReference type="RuleBase" id="RU000688"/>
    </source>
</evidence>
<dbReference type="PRINTS" id="PR00237">
    <property type="entry name" value="GPCRRHODOPSN"/>
</dbReference>
<dbReference type="GO" id="GO:1904155">
    <property type="term" value="P:DN2 thymocyte differentiation"/>
    <property type="evidence" value="ECO:0007669"/>
    <property type="project" value="Ensembl"/>
</dbReference>
<keyword evidence="11" id="KW-0325">Glycoprotein</keyword>
<keyword evidence="18" id="KW-1185">Reference proteome</keyword>
<keyword evidence="4 13" id="KW-0812">Transmembrane</keyword>
<dbReference type="InterPro" id="IPR050119">
    <property type="entry name" value="CCR1-9-like"/>
</dbReference>
<dbReference type="OrthoDB" id="5970631at2759"/>
<dbReference type="FunFam" id="1.20.1070.10:FF:000035">
    <property type="entry name" value="C-C chemokine receptor type 6"/>
    <property type="match status" value="1"/>
</dbReference>
<reference evidence="17" key="2">
    <citation type="submission" date="2025-08" db="UniProtKB">
        <authorList>
            <consortium name="Ensembl"/>
        </authorList>
    </citation>
    <scope>IDENTIFICATION</scope>
</reference>
<feature type="transmembrane region" description="Helical" evidence="15">
    <location>
        <begin position="67"/>
        <end position="88"/>
    </location>
</feature>
<keyword evidence="8 15" id="KW-0472">Membrane</keyword>
<dbReference type="AlphaFoldDB" id="G1KK39"/>
<feature type="region of interest" description="Disordered" evidence="14">
    <location>
        <begin position="330"/>
        <end position="350"/>
    </location>
</feature>
<dbReference type="Gene3D" id="1.20.1070.10">
    <property type="entry name" value="Rhodopsin 7-helix transmembrane proteins"/>
    <property type="match status" value="1"/>
</dbReference>
<dbReference type="Bgee" id="ENSACAG00000010462">
    <property type="expression patterns" value="Expressed in adrenal gland and 1 other cell type or tissue"/>
</dbReference>
<dbReference type="GO" id="GO:0002523">
    <property type="term" value="P:leukocyte migration involved in inflammatory response"/>
    <property type="evidence" value="ECO:0007669"/>
    <property type="project" value="Ensembl"/>
</dbReference>
<evidence type="ECO:0000256" key="8">
    <source>
        <dbReference type="ARBA" id="ARBA00023136"/>
    </source>
</evidence>
<dbReference type="PRINTS" id="PR00645">
    <property type="entry name" value="CXCCHMKINER4"/>
</dbReference>
<sequence length="350" mass="40132">MTGEETTILDYSYMDILTPCDKNEVRNFTKTLLPVAYSLICMFGLVGNIFVVMTFALYKKTESMTDLYLCNMAIVDILFVLTLPFWAVNYALNRWIFGDFMCKLIKGIYALNFVCGMLLLACISMDRYISIVQATRSFKFRSRTLAYRKVICLTVWVASILISCPTFIFSGSYQSTNVSNDICEHKSSTEFDVTLKLLIINIQLFFGFFIPMLFMVFCYTFIVKKLVQAHNSKRSKAIRVVVSIVIVFLICQVPYNMVLLVTAATMKTLDKTCQSEKQMAYAKYITETFAFLHCCMNPVLYAFIGVKFRNYFVKVMAGLCCVRYKNCRNTHGSRPSSDTAHSRQTSEVYD</sequence>
<dbReference type="PROSITE" id="PS00237">
    <property type="entry name" value="G_PROTEIN_RECEP_F1_1"/>
    <property type="match status" value="1"/>
</dbReference>
<keyword evidence="7 13" id="KW-0297">G-protein coupled receptor</keyword>
<comment type="subcellular location">
    <subcellularLocation>
        <location evidence="2">Cell membrane</location>
        <topology evidence="2">Multi-pass membrane protein</topology>
    </subcellularLocation>
    <subcellularLocation>
        <location evidence="1">Early endosome</location>
    </subcellularLocation>
</comment>
<keyword evidence="10 13" id="KW-0675">Receptor</keyword>
<evidence type="ECO:0000256" key="5">
    <source>
        <dbReference type="ARBA" id="ARBA00022753"/>
    </source>
</evidence>
<reference evidence="17" key="3">
    <citation type="submission" date="2025-09" db="UniProtKB">
        <authorList>
            <consortium name="Ensembl"/>
        </authorList>
    </citation>
    <scope>IDENTIFICATION</scope>
</reference>
<dbReference type="GO" id="GO:0019957">
    <property type="term" value="F:C-C chemokine binding"/>
    <property type="evidence" value="ECO:0000318"/>
    <property type="project" value="GO_Central"/>
</dbReference>
<evidence type="ECO:0000256" key="1">
    <source>
        <dbReference type="ARBA" id="ARBA00004412"/>
    </source>
</evidence>
<dbReference type="GO" id="GO:0097228">
    <property type="term" value="C:sperm principal piece"/>
    <property type="evidence" value="ECO:0007669"/>
    <property type="project" value="Ensembl"/>
</dbReference>
<keyword evidence="5" id="KW-0967">Endosome</keyword>
<keyword evidence="3" id="KW-1003">Cell membrane</keyword>
<dbReference type="KEGG" id="acs:100565947"/>
<dbReference type="SUPFAM" id="SSF81321">
    <property type="entry name" value="Family A G protein-coupled receptor-like"/>
    <property type="match status" value="1"/>
</dbReference>